<keyword evidence="2" id="KW-1185">Reference proteome</keyword>
<reference evidence="1 2" key="1">
    <citation type="submission" date="2014-04" db="EMBL/GenBank/DDBJ databases">
        <authorList>
            <consortium name="DOE Joint Genome Institute"/>
            <person name="Kuo A."/>
            <person name="Kohler A."/>
            <person name="Costa M.D."/>
            <person name="Nagy L.G."/>
            <person name="Floudas D."/>
            <person name="Copeland A."/>
            <person name="Barry K.W."/>
            <person name="Cichocki N."/>
            <person name="Veneault-Fourrey C."/>
            <person name="LaButti K."/>
            <person name="Lindquist E.A."/>
            <person name="Lipzen A."/>
            <person name="Lundell T."/>
            <person name="Morin E."/>
            <person name="Murat C."/>
            <person name="Sun H."/>
            <person name="Tunlid A."/>
            <person name="Henrissat B."/>
            <person name="Grigoriev I.V."/>
            <person name="Hibbett D.S."/>
            <person name="Martin F."/>
            <person name="Nordberg H.P."/>
            <person name="Cantor M.N."/>
            <person name="Hua S.X."/>
        </authorList>
    </citation>
    <scope>NUCLEOTIDE SEQUENCE [LARGE SCALE GENOMIC DNA]</scope>
    <source>
        <strain evidence="1 2">441</strain>
    </source>
</reference>
<accession>A0A0C9ZRA9</accession>
<gene>
    <name evidence="1" type="ORF">PISMIDRAFT_508414</name>
</gene>
<evidence type="ECO:0000313" key="2">
    <source>
        <dbReference type="Proteomes" id="UP000054018"/>
    </source>
</evidence>
<dbReference type="AlphaFoldDB" id="A0A0C9ZRA9"/>
<dbReference type="HOGENOM" id="CLU_2146866_0_0_1"/>
<dbReference type="EMBL" id="KN833741">
    <property type="protein sequence ID" value="KIK22268.1"/>
    <property type="molecule type" value="Genomic_DNA"/>
</dbReference>
<evidence type="ECO:0000313" key="1">
    <source>
        <dbReference type="EMBL" id="KIK22268.1"/>
    </source>
</evidence>
<protein>
    <submittedName>
        <fullName evidence="1">Uncharacterized protein</fullName>
    </submittedName>
</protein>
<name>A0A0C9ZRA9_9AGAM</name>
<dbReference type="Proteomes" id="UP000054018">
    <property type="component" value="Unassembled WGS sequence"/>
</dbReference>
<reference evidence="2" key="2">
    <citation type="submission" date="2015-01" db="EMBL/GenBank/DDBJ databases">
        <title>Evolutionary Origins and Diversification of the Mycorrhizal Mutualists.</title>
        <authorList>
            <consortium name="DOE Joint Genome Institute"/>
            <consortium name="Mycorrhizal Genomics Consortium"/>
            <person name="Kohler A."/>
            <person name="Kuo A."/>
            <person name="Nagy L.G."/>
            <person name="Floudas D."/>
            <person name="Copeland A."/>
            <person name="Barry K.W."/>
            <person name="Cichocki N."/>
            <person name="Veneault-Fourrey C."/>
            <person name="LaButti K."/>
            <person name="Lindquist E.A."/>
            <person name="Lipzen A."/>
            <person name="Lundell T."/>
            <person name="Morin E."/>
            <person name="Murat C."/>
            <person name="Riley R."/>
            <person name="Ohm R."/>
            <person name="Sun H."/>
            <person name="Tunlid A."/>
            <person name="Henrissat B."/>
            <person name="Grigoriev I.V."/>
            <person name="Hibbett D.S."/>
            <person name="Martin F."/>
        </authorList>
    </citation>
    <scope>NUCLEOTIDE SEQUENCE [LARGE SCALE GENOMIC DNA]</scope>
    <source>
        <strain evidence="2">441</strain>
    </source>
</reference>
<proteinExistence type="predicted"/>
<organism evidence="1 2">
    <name type="scientific">Pisolithus microcarpus 441</name>
    <dbReference type="NCBI Taxonomy" id="765257"/>
    <lineage>
        <taxon>Eukaryota</taxon>
        <taxon>Fungi</taxon>
        <taxon>Dikarya</taxon>
        <taxon>Basidiomycota</taxon>
        <taxon>Agaricomycotina</taxon>
        <taxon>Agaricomycetes</taxon>
        <taxon>Agaricomycetidae</taxon>
        <taxon>Boletales</taxon>
        <taxon>Sclerodermatineae</taxon>
        <taxon>Pisolithaceae</taxon>
        <taxon>Pisolithus</taxon>
    </lineage>
</organism>
<sequence length="112" mass="12379">MLDLGDVNDGTPAYYSGQTNAARSLDSLQPCLHPNLSMSSASSIAELDTDGSRQQTPHRTANFHVVMTDYFLHPYCILALTCFCRRCERHIASAPGRDLLLLSKLAVPFSHR</sequence>